<dbReference type="GO" id="GO:0015648">
    <property type="term" value="F:lipid-linked peptidoglycan transporter activity"/>
    <property type="evidence" value="ECO:0007669"/>
    <property type="project" value="TreeGrafter"/>
</dbReference>
<dbReference type="EMBL" id="LCKQ01000025">
    <property type="protein sequence ID" value="KKU02897.1"/>
    <property type="molecule type" value="Genomic_DNA"/>
</dbReference>
<evidence type="ECO:0000256" key="4">
    <source>
        <dbReference type="ARBA" id="ARBA00022989"/>
    </source>
</evidence>
<feature type="transmembrane region" description="Helical" evidence="6">
    <location>
        <begin position="87"/>
        <end position="108"/>
    </location>
</feature>
<dbReference type="PANTHER" id="PTHR30474">
    <property type="entry name" value="CELL CYCLE PROTEIN"/>
    <property type="match status" value="1"/>
</dbReference>
<evidence type="ECO:0000256" key="6">
    <source>
        <dbReference type="SAM" id="Phobius"/>
    </source>
</evidence>
<dbReference type="PATRIC" id="fig|1618598.3.peg.547"/>
<dbReference type="AlphaFoldDB" id="A0A0G1M480"/>
<keyword evidence="5 6" id="KW-0472">Membrane</keyword>
<dbReference type="InterPro" id="IPR001182">
    <property type="entry name" value="FtsW/RodA"/>
</dbReference>
<proteinExistence type="predicted"/>
<protein>
    <submittedName>
        <fullName evidence="7">Cell elongation-specific peptidoglycan biosynthesis regulator RodA</fullName>
    </submittedName>
</protein>
<keyword evidence="3" id="KW-0133">Cell shape</keyword>
<keyword evidence="4 6" id="KW-1133">Transmembrane helix</keyword>
<evidence type="ECO:0000256" key="3">
    <source>
        <dbReference type="ARBA" id="ARBA00022960"/>
    </source>
</evidence>
<evidence type="ECO:0000313" key="8">
    <source>
        <dbReference type="Proteomes" id="UP000034086"/>
    </source>
</evidence>
<evidence type="ECO:0000313" key="7">
    <source>
        <dbReference type="EMBL" id="KKU02897.1"/>
    </source>
</evidence>
<dbReference type="Pfam" id="PF01098">
    <property type="entry name" value="FTSW_RODA_SPOVE"/>
    <property type="match status" value="1"/>
</dbReference>
<evidence type="ECO:0000256" key="5">
    <source>
        <dbReference type="ARBA" id="ARBA00023136"/>
    </source>
</evidence>
<evidence type="ECO:0000256" key="2">
    <source>
        <dbReference type="ARBA" id="ARBA00022692"/>
    </source>
</evidence>
<gene>
    <name evidence="7" type="ORF">UX03_C0025G0011</name>
</gene>
<organism evidence="7 8">
    <name type="scientific">Candidatus Woesebacteria bacterium GW2011_GWE1_45_18</name>
    <dbReference type="NCBI Taxonomy" id="1618598"/>
    <lineage>
        <taxon>Bacteria</taxon>
        <taxon>Candidatus Woeseibacteriota</taxon>
    </lineage>
</organism>
<keyword evidence="2 6" id="KW-0812">Transmembrane</keyword>
<comment type="subcellular location">
    <subcellularLocation>
        <location evidence="1">Membrane</location>
        <topology evidence="1">Multi-pass membrane protein</topology>
    </subcellularLocation>
</comment>
<dbReference type="GO" id="GO:0005886">
    <property type="term" value="C:plasma membrane"/>
    <property type="evidence" value="ECO:0007669"/>
    <property type="project" value="TreeGrafter"/>
</dbReference>
<dbReference type="GO" id="GO:0051301">
    <property type="term" value="P:cell division"/>
    <property type="evidence" value="ECO:0007669"/>
    <property type="project" value="InterPro"/>
</dbReference>
<sequence>MYAVLAFVALSPLFWQIMQPYQRERILTFVNPESDPYGAGYNALQSMISVGSGRLLGRGLGKGVQTQLAFLPEKHTDFIFAAVGEELGFLGAGLLLLGGFFILSRLVSIVENASSPAGRAYVSGFFLTLLVQTFVHVGMNVGLLPITGVPFPLVSAGGSSLLGTFIGLGIAFGARKRLK</sequence>
<accession>A0A0G1M480</accession>
<reference evidence="7 8" key="1">
    <citation type="journal article" date="2015" name="Nature">
        <title>rRNA introns, odd ribosomes, and small enigmatic genomes across a large radiation of phyla.</title>
        <authorList>
            <person name="Brown C.T."/>
            <person name="Hug L.A."/>
            <person name="Thomas B.C."/>
            <person name="Sharon I."/>
            <person name="Castelle C.J."/>
            <person name="Singh A."/>
            <person name="Wilkins M.J."/>
            <person name="Williams K.H."/>
            <person name="Banfield J.F."/>
        </authorList>
    </citation>
    <scope>NUCLEOTIDE SEQUENCE [LARGE SCALE GENOMIC DNA]</scope>
</reference>
<feature type="transmembrane region" description="Helical" evidence="6">
    <location>
        <begin position="151"/>
        <end position="174"/>
    </location>
</feature>
<comment type="caution">
    <text evidence="7">The sequence shown here is derived from an EMBL/GenBank/DDBJ whole genome shotgun (WGS) entry which is preliminary data.</text>
</comment>
<evidence type="ECO:0000256" key="1">
    <source>
        <dbReference type="ARBA" id="ARBA00004141"/>
    </source>
</evidence>
<dbReference type="GO" id="GO:0008360">
    <property type="term" value="P:regulation of cell shape"/>
    <property type="evidence" value="ECO:0007669"/>
    <property type="project" value="UniProtKB-KW"/>
</dbReference>
<dbReference type="GO" id="GO:0032153">
    <property type="term" value="C:cell division site"/>
    <property type="evidence" value="ECO:0007669"/>
    <property type="project" value="TreeGrafter"/>
</dbReference>
<dbReference type="Proteomes" id="UP000034086">
    <property type="component" value="Unassembled WGS sequence"/>
</dbReference>
<name>A0A0G1M480_9BACT</name>
<feature type="transmembrane region" description="Helical" evidence="6">
    <location>
        <begin position="120"/>
        <end position="139"/>
    </location>
</feature>